<proteinExistence type="predicted"/>
<keyword evidence="2" id="KW-1185">Reference proteome</keyword>
<accession>A0A142F1B5</accession>
<organism evidence="1 2">
    <name type="scientific">Bacillus phage Shbh1</name>
    <dbReference type="NCBI Taxonomy" id="1796992"/>
    <lineage>
        <taxon>Viruses</taxon>
        <taxon>Duplodnaviria</taxon>
        <taxon>Heunggongvirae</taxon>
        <taxon>Uroviricota</taxon>
        <taxon>Caudoviricetes</taxon>
        <taxon>Herelleviridae</taxon>
        <taxon>Bastillevirinae</taxon>
        <taxon>Shalavirus</taxon>
        <taxon>Shalavirus Shbh1</taxon>
    </lineage>
</organism>
<dbReference type="RefSeq" id="YP_009275262.1">
    <property type="nucleotide sequence ID" value="NC_030925.1"/>
</dbReference>
<dbReference type="Proteomes" id="UP000201588">
    <property type="component" value="Segment"/>
</dbReference>
<reference evidence="1 2" key="1">
    <citation type="submission" date="2016-01" db="EMBL/GenBank/DDBJ databases">
        <title>Isolation and characterization of bacteriophages from East Africa Rift Valley soda lakes.</title>
        <authorList>
            <person name="van Zyl L.J."/>
            <person name="Nemavhulani S."/>
            <person name="Cowan D.A."/>
            <person name="Trindade M.I."/>
        </authorList>
    </citation>
    <scope>NUCLEOTIDE SEQUENCE [LARGE SCALE GENOMIC DNA]</scope>
</reference>
<dbReference type="KEGG" id="vg:28799457"/>
<evidence type="ECO:0000313" key="2">
    <source>
        <dbReference type="Proteomes" id="UP000201588"/>
    </source>
</evidence>
<dbReference type="GeneID" id="28799457"/>
<dbReference type="InterPro" id="IPR025586">
    <property type="entry name" value="PcfJ"/>
</dbReference>
<evidence type="ECO:0000313" key="1">
    <source>
        <dbReference type="EMBL" id="AMQ66572.1"/>
    </source>
</evidence>
<dbReference type="EMBL" id="KU640380">
    <property type="protein sequence ID" value="AMQ66572.1"/>
    <property type="molecule type" value="Genomic_DNA"/>
</dbReference>
<protein>
    <recommendedName>
        <fullName evidence="3">PcfJ-like protein</fullName>
    </recommendedName>
</protein>
<evidence type="ECO:0008006" key="3">
    <source>
        <dbReference type="Google" id="ProtNLM"/>
    </source>
</evidence>
<name>A0A142F1B5_9CAUD</name>
<dbReference type="Pfam" id="PF14284">
    <property type="entry name" value="PcfJ"/>
    <property type="match status" value="1"/>
</dbReference>
<dbReference type="OrthoDB" id="2850at10239"/>
<sequence>MGRNFKDVLKDIDEGKIKLTKEIGHVSYYLISKSSYMFHFYAVTLNLAGKRQLTELLYDLRDKSYFIKRNGKRLKFSIPNLDSVIPRESMGYSGFHDKNNRDEFFEMVSVEENKGMYKQMVKIIGAIGGETIDMTSRALIRLITEYNKLELIYKSGIVLPDHLSSLRKAVKDASRDDIRKVHKIFGITKSQFKFMKEFTRPDLLFHRLPDARGLSQEDMDNYRGYLEHIKNLDDKYNSDRFMDFNNCWSVLTYLSAVDTRNEEKNRRAEEQERGYGRRWYDNDIFSFIFEYNIPNPLRLIEYIVFECYFSQGMEMNSACNVYRDYYNMCKELNYTRFDKYPKYLKTCHDIVMRNYKVTENERLCEDFKKFTDEYKYLETVIEDYKIITPSEPEDLIYEGNILQHCVSSYVKKVAEGKTQIVFLRDKEKVDYPLVTVEIRNSRVVQAKGQANRPVTLQERQALRKFIKQKNLEGSY</sequence>